<dbReference type="PANTHER" id="PTHR12526">
    <property type="entry name" value="GLYCOSYLTRANSFERASE"/>
    <property type="match status" value="1"/>
</dbReference>
<evidence type="ECO:0000313" key="3">
    <source>
        <dbReference type="Proteomes" id="UP000077255"/>
    </source>
</evidence>
<proteinExistence type="predicted"/>
<dbReference type="CDD" id="cd03801">
    <property type="entry name" value="GT4_PimA-like"/>
    <property type="match status" value="1"/>
</dbReference>
<dbReference type="EMBL" id="CP014841">
    <property type="protein sequence ID" value="AND71084.1"/>
    <property type="molecule type" value="Genomic_DNA"/>
</dbReference>
<dbReference type="GO" id="GO:1901135">
    <property type="term" value="P:carbohydrate derivative metabolic process"/>
    <property type="evidence" value="ECO:0007669"/>
    <property type="project" value="UniProtKB-ARBA"/>
</dbReference>
<dbReference type="InterPro" id="IPR001296">
    <property type="entry name" value="Glyco_trans_1"/>
</dbReference>
<dbReference type="AlphaFoldDB" id="A0A160N5K7"/>
<gene>
    <name evidence="2" type="ORF">ATSB10_36300</name>
</gene>
<dbReference type="Proteomes" id="UP000077255">
    <property type="component" value="Chromosome"/>
</dbReference>
<dbReference type="PATRIC" id="fig|445710.3.peg.3629"/>
<organism evidence="2 3">
    <name type="scientific">Dyella thiooxydans</name>
    <dbReference type="NCBI Taxonomy" id="445710"/>
    <lineage>
        <taxon>Bacteria</taxon>
        <taxon>Pseudomonadati</taxon>
        <taxon>Pseudomonadota</taxon>
        <taxon>Gammaproteobacteria</taxon>
        <taxon>Lysobacterales</taxon>
        <taxon>Rhodanobacteraceae</taxon>
        <taxon>Dyella</taxon>
    </lineage>
</organism>
<dbReference type="GO" id="GO:0016757">
    <property type="term" value="F:glycosyltransferase activity"/>
    <property type="evidence" value="ECO:0007669"/>
    <property type="project" value="InterPro"/>
</dbReference>
<feature type="domain" description="Glycosyl transferase family 1" evidence="1">
    <location>
        <begin position="3"/>
        <end position="131"/>
    </location>
</feature>
<protein>
    <recommendedName>
        <fullName evidence="1">Glycosyl transferase family 1 domain-containing protein</fullName>
    </recommendedName>
</protein>
<dbReference type="STRING" id="445710.ATSB10_36300"/>
<accession>A0A160N5K7</accession>
<dbReference type="Gene3D" id="3.40.50.2000">
    <property type="entry name" value="Glycogen Phosphorylase B"/>
    <property type="match status" value="2"/>
</dbReference>
<name>A0A160N5K7_9GAMM</name>
<keyword evidence="3" id="KW-1185">Reference proteome</keyword>
<evidence type="ECO:0000259" key="1">
    <source>
        <dbReference type="Pfam" id="PF00534"/>
    </source>
</evidence>
<dbReference type="SUPFAM" id="SSF53756">
    <property type="entry name" value="UDP-Glycosyltransferase/glycogen phosphorylase"/>
    <property type="match status" value="1"/>
</dbReference>
<sequence>MPPDIRLIVAGPKWHDSELDAVLSTHRADYLGAVTRAELDELRRHVIATVMPNLPASISGQNEGFGLAALESAAVGIPVVASRLGGLSEAVVEGITGFLVEPTNADAFAEKINEIAHWSPDERMNFAARATQEIEQRFTWDRVAQEYLSCFETLITKSGGASVGGSS</sequence>
<evidence type="ECO:0000313" key="2">
    <source>
        <dbReference type="EMBL" id="AND71084.1"/>
    </source>
</evidence>
<reference evidence="2 3" key="1">
    <citation type="submission" date="2016-02" db="EMBL/GenBank/DDBJ databases">
        <title>Complete genome sequencing and analysis of ATSB10, Dyella thiooxydans isolated from rhizosphere soil of sunflower (Helianthus annuus L.).</title>
        <authorList>
            <person name="Lee Y."/>
            <person name="Hwangbo K."/>
            <person name="Chung H."/>
            <person name="Yoo J."/>
            <person name="Kim K.Y."/>
            <person name="Sa T.M."/>
            <person name="Um Y."/>
            <person name="Madhaiyan M."/>
        </authorList>
    </citation>
    <scope>NUCLEOTIDE SEQUENCE [LARGE SCALE GENOMIC DNA]</scope>
    <source>
        <strain evidence="2 3">ATSB10</strain>
    </source>
</reference>
<dbReference type="Pfam" id="PF00534">
    <property type="entry name" value="Glycos_transf_1"/>
    <property type="match status" value="1"/>
</dbReference>
<dbReference type="KEGG" id="dtx:ATSB10_36300"/>